<proteinExistence type="predicted"/>
<comment type="caution">
    <text evidence="1">The sequence shown here is derived from an EMBL/GenBank/DDBJ whole genome shotgun (WGS) entry which is preliminary data.</text>
</comment>
<dbReference type="Proteomes" id="UP000236340">
    <property type="component" value="Unassembled WGS sequence"/>
</dbReference>
<gene>
    <name evidence="1" type="ORF">C2E25_07190</name>
</gene>
<accession>A0A2K2HB13</accession>
<dbReference type="GO" id="GO:0003824">
    <property type="term" value="F:catalytic activity"/>
    <property type="evidence" value="ECO:0007669"/>
    <property type="project" value="InterPro"/>
</dbReference>
<dbReference type="Gene3D" id="3.40.50.10540">
    <property type="entry name" value="Crotonobetainyl-coa:carnitine coa-transferase, domain 1"/>
    <property type="match status" value="1"/>
</dbReference>
<organism evidence="1 2">
    <name type="scientific">Geothermobacter hydrogeniphilus</name>
    <dbReference type="NCBI Taxonomy" id="1969733"/>
    <lineage>
        <taxon>Bacteria</taxon>
        <taxon>Pseudomonadati</taxon>
        <taxon>Thermodesulfobacteriota</taxon>
        <taxon>Desulfuromonadia</taxon>
        <taxon>Desulfuromonadales</taxon>
        <taxon>Geothermobacteraceae</taxon>
        <taxon>Geothermobacter</taxon>
    </lineage>
</organism>
<dbReference type="Pfam" id="PF02515">
    <property type="entry name" value="CoA_transf_3"/>
    <property type="match status" value="1"/>
</dbReference>
<protein>
    <submittedName>
        <fullName evidence="1">Carnitine dehydratase</fullName>
    </submittedName>
</protein>
<dbReference type="InterPro" id="IPR023606">
    <property type="entry name" value="CoA-Trfase_III_dom_1_sf"/>
</dbReference>
<dbReference type="PANTHER" id="PTHR48228">
    <property type="entry name" value="SUCCINYL-COA--D-CITRAMALATE COA-TRANSFERASE"/>
    <property type="match status" value="1"/>
</dbReference>
<dbReference type="InterPro" id="IPR050509">
    <property type="entry name" value="CoA-transferase_III"/>
</dbReference>
<evidence type="ECO:0000313" key="2">
    <source>
        <dbReference type="Proteomes" id="UP000236340"/>
    </source>
</evidence>
<name>A0A2K2HB13_9BACT</name>
<dbReference type="OrthoDB" id="9797653at2"/>
<dbReference type="InterPro" id="IPR003673">
    <property type="entry name" value="CoA-Trfase_fam_III"/>
</dbReference>
<dbReference type="InterPro" id="IPR044855">
    <property type="entry name" value="CoA-Trfase_III_dom3_sf"/>
</dbReference>
<reference evidence="1 2" key="1">
    <citation type="journal article" date="2018" name="Genome Announc.">
        <title>Genome Sequence of Geothermobacter sp. HR-1 Iron Reducer from the Loihi Seamount.</title>
        <authorList>
            <person name="Smith H."/>
            <person name="Abuyen K."/>
            <person name="Tremblay J."/>
            <person name="Savalia P."/>
            <person name="Perez-Rodriguez I."/>
            <person name="Emerson D."/>
            <person name="Tully B."/>
            <person name="Amend J."/>
        </authorList>
    </citation>
    <scope>NUCLEOTIDE SEQUENCE [LARGE SCALE GENOMIC DNA]</scope>
    <source>
        <strain evidence="1 2">HR-1</strain>
    </source>
</reference>
<dbReference type="RefSeq" id="WP_103115082.1">
    <property type="nucleotide sequence ID" value="NZ_PPFX01000012.1"/>
</dbReference>
<dbReference type="PANTHER" id="PTHR48228:SF5">
    <property type="entry name" value="ALPHA-METHYLACYL-COA RACEMASE"/>
    <property type="match status" value="1"/>
</dbReference>
<sequence>MSANPLMGLKIVTLAVNLPGPVAARALLRLGASVTKVEPAAADPMQHYCADWYRELNAGQAIVRLDLKTEEGRAGLAQLLLEADLLITATRPASLAKLGLGWEELHEKYPRLCQVAIVGHAAPRQNEPGHDLTYQAEAGLLSPPQLPRTLLADMAGAEQAVGAALALLLGRERGAGSGFAEVALASAAAAMAEPLRYGVTAAGALLGGGLAGYNLYRAQDGWVALAALEPHFLRRLAAELHCDGRDKDALQKVFLNRTAGEWQQWGLARDLPLVALVGEEPCNRKEETR</sequence>
<dbReference type="Gene3D" id="3.30.1540.10">
    <property type="entry name" value="formyl-coa transferase, domain 3"/>
    <property type="match status" value="1"/>
</dbReference>
<dbReference type="EMBL" id="PPFX01000012">
    <property type="protein sequence ID" value="PNU20496.1"/>
    <property type="molecule type" value="Genomic_DNA"/>
</dbReference>
<dbReference type="SUPFAM" id="SSF89796">
    <property type="entry name" value="CoA-transferase family III (CaiB/BaiF)"/>
    <property type="match status" value="1"/>
</dbReference>
<dbReference type="AlphaFoldDB" id="A0A2K2HB13"/>
<evidence type="ECO:0000313" key="1">
    <source>
        <dbReference type="EMBL" id="PNU20496.1"/>
    </source>
</evidence>